<dbReference type="Proteomes" id="UP000051870">
    <property type="component" value="Unassembled WGS sequence"/>
</dbReference>
<proteinExistence type="predicted"/>
<dbReference type="EMBL" id="CYTW01000001">
    <property type="protein sequence ID" value="CUJ87678.1"/>
    <property type="molecule type" value="Genomic_DNA"/>
</dbReference>
<dbReference type="GeneID" id="83879876"/>
<sequence length="162" mass="17798">MSKHRKPRKDTISQRVAAANAPDRSLDTAPLVASAEFLDERGRDFLNAIYREDPGRWTEGDLALLVEAAHVQQQMYANRIVAAMVPAVVTLANGVITKNPIHVLQMDLCRQLQTLLRDLGIRSRDGHAPPAGVSRPTTTHAQGQTLPTDSEGNPDWSTLLMN</sequence>
<gene>
    <name evidence="2" type="ORF">PH7735_00801</name>
</gene>
<evidence type="ECO:0000313" key="3">
    <source>
        <dbReference type="Proteomes" id="UP000051870"/>
    </source>
</evidence>
<dbReference type="AlphaFoldDB" id="A0A0P1I328"/>
<feature type="compositionally biased region" description="Polar residues" evidence="1">
    <location>
        <begin position="135"/>
        <end position="162"/>
    </location>
</feature>
<feature type="region of interest" description="Disordered" evidence="1">
    <location>
        <begin position="123"/>
        <end position="162"/>
    </location>
</feature>
<evidence type="ECO:0000256" key="1">
    <source>
        <dbReference type="SAM" id="MobiDB-lite"/>
    </source>
</evidence>
<organism evidence="2 3">
    <name type="scientific">Shimia thalassica</name>
    <dbReference type="NCBI Taxonomy" id="1715693"/>
    <lineage>
        <taxon>Bacteria</taxon>
        <taxon>Pseudomonadati</taxon>
        <taxon>Pseudomonadota</taxon>
        <taxon>Alphaproteobacteria</taxon>
        <taxon>Rhodobacterales</taxon>
        <taxon>Roseobacteraceae</taxon>
    </lineage>
</organism>
<keyword evidence="3" id="KW-1185">Reference proteome</keyword>
<dbReference type="RefSeq" id="WP_058309994.1">
    <property type="nucleotide sequence ID" value="NZ_CYTW01000001.1"/>
</dbReference>
<feature type="region of interest" description="Disordered" evidence="1">
    <location>
        <begin position="1"/>
        <end position="21"/>
    </location>
</feature>
<name>A0A0P1I328_9RHOB</name>
<reference evidence="3" key="1">
    <citation type="submission" date="2015-09" db="EMBL/GenBank/DDBJ databases">
        <authorList>
            <person name="Rodrigo-Torres Lidia"/>
            <person name="Arahal R.David."/>
        </authorList>
    </citation>
    <scope>NUCLEOTIDE SEQUENCE [LARGE SCALE GENOMIC DNA]</scope>
    <source>
        <strain evidence="3">CECT 7735</strain>
    </source>
</reference>
<evidence type="ECO:0000313" key="2">
    <source>
        <dbReference type="EMBL" id="CUJ87678.1"/>
    </source>
</evidence>
<protein>
    <submittedName>
        <fullName evidence="2">Uncharacterized protein</fullName>
    </submittedName>
</protein>
<accession>A0A0P1I328</accession>